<dbReference type="HOGENOM" id="CLU_2265253_0_0_1"/>
<feature type="region of interest" description="Disordered" evidence="1">
    <location>
        <begin position="1"/>
        <end position="22"/>
    </location>
</feature>
<evidence type="ECO:0000256" key="1">
    <source>
        <dbReference type="SAM" id="MobiDB-lite"/>
    </source>
</evidence>
<dbReference type="Proteomes" id="UP000030755">
    <property type="component" value="Unassembled WGS sequence"/>
</dbReference>
<accession>A0A075B3P4</accession>
<gene>
    <name evidence="2" type="ORF">O9G_004453</name>
</gene>
<protein>
    <submittedName>
        <fullName evidence="2">Uncharacterized protein</fullName>
    </submittedName>
</protein>
<proteinExistence type="predicted"/>
<organism evidence="2 3">
    <name type="scientific">Rozella allomycis (strain CSF55)</name>
    <dbReference type="NCBI Taxonomy" id="988480"/>
    <lineage>
        <taxon>Eukaryota</taxon>
        <taxon>Fungi</taxon>
        <taxon>Fungi incertae sedis</taxon>
        <taxon>Cryptomycota</taxon>
        <taxon>Cryptomycota incertae sedis</taxon>
        <taxon>Rozella</taxon>
    </lineage>
</organism>
<keyword evidence="3" id="KW-1185">Reference proteome</keyword>
<sequence length="103" mass="12374">MKKYKEKITTETEKNEKTDEKVETKANIEGKVDTKKKNEKEIKNEEESEFINQLSHYNLDRNILYLRERQHRLRQENKESKALLSKLETQIPKPANINMNNKQ</sequence>
<feature type="region of interest" description="Disordered" evidence="1">
    <location>
        <begin position="84"/>
        <end position="103"/>
    </location>
</feature>
<name>A0A075B3P4_ROZAC</name>
<dbReference type="EMBL" id="KE560361">
    <property type="protein sequence ID" value="EPZ37042.1"/>
    <property type="molecule type" value="Genomic_DNA"/>
</dbReference>
<evidence type="ECO:0000313" key="2">
    <source>
        <dbReference type="EMBL" id="EPZ37042.1"/>
    </source>
</evidence>
<reference evidence="2 3" key="1">
    <citation type="journal article" date="2013" name="Curr. Biol.">
        <title>Shared signatures of parasitism and phylogenomics unite Cryptomycota and microsporidia.</title>
        <authorList>
            <person name="James T.Y."/>
            <person name="Pelin A."/>
            <person name="Bonen L."/>
            <person name="Ahrendt S."/>
            <person name="Sain D."/>
            <person name="Corradi N."/>
            <person name="Stajich J.E."/>
        </authorList>
    </citation>
    <scope>NUCLEOTIDE SEQUENCE [LARGE SCALE GENOMIC DNA]</scope>
    <source>
        <strain evidence="2 3">CSF55</strain>
    </source>
</reference>
<evidence type="ECO:0000313" key="3">
    <source>
        <dbReference type="Proteomes" id="UP000030755"/>
    </source>
</evidence>
<dbReference type="AlphaFoldDB" id="A0A075B3P4"/>